<dbReference type="RefSeq" id="WP_123712232.1">
    <property type="nucleotide sequence ID" value="NZ_RKHR01000004.1"/>
</dbReference>
<keyword evidence="2" id="KW-1185">Reference proteome</keyword>
<name>A0A3N2DNQ4_9GAMM</name>
<accession>A0A3N2DNQ4</accession>
<evidence type="ECO:0000313" key="1">
    <source>
        <dbReference type="EMBL" id="ROS01441.1"/>
    </source>
</evidence>
<organism evidence="1 2">
    <name type="scientific">Sinobacterium caligoides</name>
    <dbReference type="NCBI Taxonomy" id="933926"/>
    <lineage>
        <taxon>Bacteria</taxon>
        <taxon>Pseudomonadati</taxon>
        <taxon>Pseudomonadota</taxon>
        <taxon>Gammaproteobacteria</taxon>
        <taxon>Cellvibrionales</taxon>
        <taxon>Spongiibacteraceae</taxon>
        <taxon>Sinobacterium</taxon>
    </lineage>
</organism>
<reference evidence="1 2" key="1">
    <citation type="submission" date="2018-11" db="EMBL/GenBank/DDBJ databases">
        <title>Genomic Encyclopedia of Type Strains, Phase IV (KMG-IV): sequencing the most valuable type-strain genomes for metagenomic binning, comparative biology and taxonomic classification.</title>
        <authorList>
            <person name="Goeker M."/>
        </authorList>
    </citation>
    <scope>NUCLEOTIDE SEQUENCE [LARGE SCALE GENOMIC DNA]</scope>
    <source>
        <strain evidence="1 2">DSM 100316</strain>
    </source>
</reference>
<dbReference type="AlphaFoldDB" id="A0A3N2DNQ4"/>
<dbReference type="Proteomes" id="UP000275394">
    <property type="component" value="Unassembled WGS sequence"/>
</dbReference>
<gene>
    <name evidence="1" type="ORF">EDC56_1882</name>
</gene>
<protein>
    <submittedName>
        <fullName evidence="1">DUF2959 family protein</fullName>
    </submittedName>
</protein>
<dbReference type="EMBL" id="RKHR01000004">
    <property type="protein sequence ID" value="ROS01441.1"/>
    <property type="molecule type" value="Genomic_DNA"/>
</dbReference>
<dbReference type="Pfam" id="PF11172">
    <property type="entry name" value="DUF2959"/>
    <property type="match status" value="1"/>
</dbReference>
<proteinExistence type="predicted"/>
<evidence type="ECO:0000313" key="2">
    <source>
        <dbReference type="Proteomes" id="UP000275394"/>
    </source>
</evidence>
<dbReference type="InterPro" id="IPR021342">
    <property type="entry name" value="DUF2959"/>
</dbReference>
<sequence>MGHRSLIPTRTTVKALAAGALLTTLLGCQSAYYGAMEKVGVHKRDIMVDRIESVTEAQTEGQEQFSSALEQFSSIVKVGPSELQSVYDGLSDEYEDSAEAAAEISERIDAVENVSEALFSEWEEELELYGSASLRADSRRKLSATKAKYTKLMASMRRSEASVKPVLSAMHDQVLYLKHNLNANAISALKGEAAAIKSDVEVLNRRMQDSIKESQSFINHLQSS</sequence>
<dbReference type="OrthoDB" id="9780401at2"/>
<dbReference type="PROSITE" id="PS51257">
    <property type="entry name" value="PROKAR_LIPOPROTEIN"/>
    <property type="match status" value="1"/>
</dbReference>
<comment type="caution">
    <text evidence="1">The sequence shown here is derived from an EMBL/GenBank/DDBJ whole genome shotgun (WGS) entry which is preliminary data.</text>
</comment>